<evidence type="ECO:0000313" key="2">
    <source>
        <dbReference type="Proteomes" id="UP000789405"/>
    </source>
</evidence>
<feature type="non-terminal residue" evidence="1">
    <location>
        <position position="1"/>
    </location>
</feature>
<keyword evidence="2" id="KW-1185">Reference proteome</keyword>
<organism evidence="1 2">
    <name type="scientific">Dentiscutata erythropus</name>
    <dbReference type="NCBI Taxonomy" id="1348616"/>
    <lineage>
        <taxon>Eukaryota</taxon>
        <taxon>Fungi</taxon>
        <taxon>Fungi incertae sedis</taxon>
        <taxon>Mucoromycota</taxon>
        <taxon>Glomeromycotina</taxon>
        <taxon>Glomeromycetes</taxon>
        <taxon>Diversisporales</taxon>
        <taxon>Gigasporaceae</taxon>
        <taxon>Dentiscutata</taxon>
    </lineage>
</organism>
<proteinExistence type="predicted"/>
<dbReference type="Proteomes" id="UP000789405">
    <property type="component" value="Unassembled WGS sequence"/>
</dbReference>
<reference evidence="1" key="1">
    <citation type="submission" date="2021-06" db="EMBL/GenBank/DDBJ databases">
        <authorList>
            <person name="Kallberg Y."/>
            <person name="Tangrot J."/>
            <person name="Rosling A."/>
        </authorList>
    </citation>
    <scope>NUCLEOTIDE SEQUENCE</scope>
    <source>
        <strain evidence="1">MA453B</strain>
    </source>
</reference>
<evidence type="ECO:0000313" key="1">
    <source>
        <dbReference type="EMBL" id="CAG8530712.1"/>
    </source>
</evidence>
<gene>
    <name evidence="1" type="ORF">DERYTH_LOCUS4329</name>
</gene>
<name>A0A9N9AHR3_9GLOM</name>
<sequence length="135" mass="15130">MAFGNTIPLARESKYKLKDILIPTNENAQDGLYIFYLEKNLRMPDFSEILEEICLSLKKGSIRLSQEDLEPTEEYINAVENALSYSDDGQEQREAFNRVGEACILGLFAINVILKACEFITEVVQSNSAFGPCPG</sequence>
<accession>A0A9N9AHR3</accession>
<protein>
    <submittedName>
        <fullName evidence="1">8927_t:CDS:1</fullName>
    </submittedName>
</protein>
<comment type="caution">
    <text evidence="1">The sequence shown here is derived from an EMBL/GenBank/DDBJ whole genome shotgun (WGS) entry which is preliminary data.</text>
</comment>
<dbReference type="AlphaFoldDB" id="A0A9N9AHR3"/>
<dbReference type="EMBL" id="CAJVPY010001645">
    <property type="protein sequence ID" value="CAG8530712.1"/>
    <property type="molecule type" value="Genomic_DNA"/>
</dbReference>